<feature type="compositionally biased region" description="Polar residues" evidence="3">
    <location>
        <begin position="2368"/>
        <end position="2397"/>
    </location>
</feature>
<feature type="compositionally biased region" description="Polar residues" evidence="3">
    <location>
        <begin position="2096"/>
        <end position="2108"/>
    </location>
</feature>
<feature type="region of interest" description="Disordered" evidence="3">
    <location>
        <begin position="928"/>
        <end position="1034"/>
    </location>
</feature>
<evidence type="ECO:0000313" key="6">
    <source>
        <dbReference type="Proteomes" id="UP001152320"/>
    </source>
</evidence>
<feature type="region of interest" description="Disordered" evidence="3">
    <location>
        <begin position="1474"/>
        <end position="1566"/>
    </location>
</feature>
<feature type="compositionally biased region" description="Basic and acidic residues" evidence="3">
    <location>
        <begin position="192"/>
        <end position="210"/>
    </location>
</feature>
<feature type="compositionally biased region" description="Basic and acidic residues" evidence="3">
    <location>
        <begin position="475"/>
        <end position="498"/>
    </location>
</feature>
<feature type="compositionally biased region" description="Basic and acidic residues" evidence="3">
    <location>
        <begin position="699"/>
        <end position="744"/>
    </location>
</feature>
<evidence type="ECO:0000256" key="2">
    <source>
        <dbReference type="SAM" id="Coils"/>
    </source>
</evidence>
<feature type="region of interest" description="Disordered" evidence="3">
    <location>
        <begin position="680"/>
        <end position="909"/>
    </location>
</feature>
<feature type="compositionally biased region" description="Basic and acidic residues" evidence="3">
    <location>
        <begin position="797"/>
        <end position="824"/>
    </location>
</feature>
<dbReference type="PANTHER" id="PTHR23158:SF33">
    <property type="entry name" value="TRANSPORT AND GOLGI ORGANIZATION PROTEIN 1"/>
    <property type="match status" value="1"/>
</dbReference>
<feature type="compositionally biased region" description="Polar residues" evidence="3">
    <location>
        <begin position="1294"/>
        <end position="1306"/>
    </location>
</feature>
<feature type="compositionally biased region" description="Polar residues" evidence="3">
    <location>
        <begin position="781"/>
        <end position="796"/>
    </location>
</feature>
<accession>A0A9Q1CJ57</accession>
<proteinExistence type="predicted"/>
<feature type="region of interest" description="Disordered" evidence="3">
    <location>
        <begin position="2056"/>
        <end position="2397"/>
    </location>
</feature>
<sequence>MAAYLWKYLLVMFLCKIGDTQDSKRNELPHEMKCMDAACKGSISQAWTKDVFETDEEHLLSFKKSELIEVQGKPTDPNERLWLCKIFHSGVRGFISEDRLKEILVFEHVPPELVPLEVAYPEIRETKSESTAEGTGDQVLENTGNQEIPEVIPEVVITVDQSDTNPAGGLGEEKKEDVQPLDNEGHTPSAKTGEDLLKQNEQSPDIKEEPQQSDPTAQTYTSGKDEKNVGEGTINMVQSPGTVNIGVEDGDDVKIVSESPEMVDRFVSAQTNDEGHGAVAEKDGIGFSLEGEKKELVPETEKKSGVHVGEVSAEGEEDIMSNRGGEGEQSLVEELHPAKEVEITRNEINSKDKLKEETFGKDSFMQGGDPNSGGEVLSKPQTEHLVVDSPEKVSKIVDNEIDASTDEAVQSSESKKVEESLPKPETEHLEVNVPEKVSDDMEVDPVKEEKRLDVNVGKDNTVPASEFKTGGEALPKSETEHLVVNSPEKKRDDVKVDINVDSNIDATMDKDNTLPGSGSKTGEETLPNPETEHLVVNSPEKISVDVKVDIVNVDSKVDDSMGKDNTVPGSNSETGVKGLPTPEAEHIVVNSPEKTVDDLIVDVINLDNEIDATMGNDNTMPGSWSKTGEGALPKPEVEHLVVNSPEKIRDDMKVDVVNVDSKIYDINTVEEKVKVADIGEGVTSSEDSDVAVPQGIPEDNQKNEDVIVESKVDGSKPYDHIQMREDTLNTEDEKQVQEIIKENEPNVEIEGASPDVDQPKLEFNSAAESGVNRESGEVIQDESSNTDKSQGQTNDLKSVKKPGEDDLLKMRQKTEPKTNDKEVQEITPKIEPNVEIEGSRPAIDQPKVKSYNAAESGVISRSSDLKSHESSNLVKSLDETDNLNSVEKRDEDDHMKIRPETEVKNDEKEITEIINNMNSVETEGTNADVNKHDIDSQNVPGTQGVTENIDVNSGESSHFEKSQGEGDGNNLNFLTKHGEERTGGNEGISDDGEKIVEDEKGREEKNESEKHEMLQDEKIAAAENNQHNKFEEKPKFDVKVEVIGDKLEEKGVDKDEDLVGKSDGKDDLNIKLENQKDVEKMTEKENEKVETDANATDDKATDEIGQVVEKPSLEIGENTEKDEAKISDPGERDDSKMEGENNPQPAVAEINPDNNFDGKEKMGHEEEVKALEEEEQKPVEGQDSNKEQPAEEISRDEKEQVGEVSPEGNSLSDAENLTPTDQVGAEENSELKDSLDQPAAISEEYDSGIEEDLDEEEEDSDEEKEEEADEGSKEAISDGQDSSSVSDNSVSDKFQIQNPDEIQPTPQFEVIDGTTIYFDDDDSDFTFDQGNIEVPGDQLQPSPSVSTNQGPTATPPLPADALSKDEGESEKEKDTFLSNSDDLALANVKFAKWLTVPGNIDILFDELADGNPAKRQDQALIREEFNAMMNDPEWKKQIMQKLWHHFGEDESVKDLFGSYDGDDEMDYDDEDYFEKERPQDEDPSDPASILRRDTSEGTEIPGDTEVFVDPYNFNSEEGGNVKKEEEDVTDYHQEEKREDGGMKEDPLPINEKTEDTTQTPQLQTDYPPPLADYPDLPEGFSSYTEAPETVESSARNFSLSIDEMAEMLQTNMEALYHVFSEAVIPLVAMLPDEMKVVLNQPTFFGIAWTTLVWFQIGLTSSLFLLFCGCACCARRSRAHQKELLMEIEMITEQKAKALDALKTTTKHFSDQNLEYFNYQQLTKDVEKEKEELKTLYEELKEEKERQDEKYAELENMNIQLQEELESFKQKVQHHGNASDKAKNQMQKMQRKINELEAKLQSHRDDALSLRQDIDSLTKENDNLSEVKVQLSDVEVNTSDYAEGQMPLGPSADSLLLTSDVKEHAEKLEALTENVAELETENKSLKETVSDKDSEIEVLKDCLVQLKGLEDYGEGTEVDNEARIQQLLDVNRANAKITLLEDERKTMEEKMEEEARKIHNLEGDNRTLRKEMETIQQECKKAKEDHEEARTKLDVLTEYFKGKEVEMQRKLGKEEALKFHSQKELDSLGEKTAAAEAELANYKQQIQDLKDEIEKSERSFRQQIAAHEKKAHESWMASRTAERKLKETNKEIASLRQRLSQSDKVSQKSGIDEQTEGLTELQGRKTTDASPLIKPSPERMGSPSNASESSMLRRDQPSRNSILEDAPSPPMIGGQRHSPSEKDRPPSRPVRVSRSGRPPSFHEDFFPPEEMMPPPDAMPFRGPPGGFHPGMDPYGPPPPLDGYMPPEMDFDGPPRPPPPDMGYGPPGPYDFGPRGPPPPSMGGDPRFPPPFMGPHPDDFPPDGPYGAMDPGMGPPPPPFRGPPPDWNDRVPHPGMRGPPPPPAGDPRTSRPVSRGGPPPPSHIQPDQAPRSSTPVEFGEQPQNQGAQNQNRRTSNVQP</sequence>
<feature type="compositionally biased region" description="Basic and acidic residues" evidence="3">
    <location>
        <begin position="345"/>
        <end position="360"/>
    </location>
</feature>
<feature type="compositionally biased region" description="Polar residues" evidence="3">
    <location>
        <begin position="615"/>
        <end position="626"/>
    </location>
</feature>
<dbReference type="InterPro" id="IPR051500">
    <property type="entry name" value="cTAGE_MIA/OTOR"/>
</dbReference>
<feature type="compositionally biased region" description="Pro residues" evidence="3">
    <location>
        <begin position="2311"/>
        <end position="2324"/>
    </location>
</feature>
<feature type="region of interest" description="Disordered" evidence="3">
    <location>
        <begin position="126"/>
        <end position="249"/>
    </location>
</feature>
<feature type="compositionally biased region" description="Basic and acidic residues" evidence="3">
    <location>
        <begin position="1519"/>
        <end position="1555"/>
    </location>
</feature>
<dbReference type="Proteomes" id="UP001152320">
    <property type="component" value="Chromosome 3"/>
</dbReference>
<feature type="compositionally biased region" description="Pro residues" evidence="3">
    <location>
        <begin position="2252"/>
        <end position="2292"/>
    </location>
</feature>
<feature type="compositionally biased region" description="Basic and acidic residues" evidence="3">
    <location>
        <begin position="1362"/>
        <end position="1375"/>
    </location>
</feature>
<feature type="chain" id="PRO_5040197066" evidence="4">
    <location>
        <begin position="21"/>
        <end position="2397"/>
    </location>
</feature>
<feature type="region of interest" description="Disordered" evidence="3">
    <location>
        <begin position="612"/>
        <end position="631"/>
    </location>
</feature>
<feature type="compositionally biased region" description="Acidic residues" evidence="3">
    <location>
        <begin position="1243"/>
        <end position="1269"/>
    </location>
</feature>
<evidence type="ECO:0000313" key="5">
    <source>
        <dbReference type="EMBL" id="KAJ8045549.1"/>
    </source>
</evidence>
<feature type="coiled-coil region" evidence="2">
    <location>
        <begin position="1929"/>
        <end position="1998"/>
    </location>
</feature>
<feature type="compositionally biased region" description="Basic and acidic residues" evidence="3">
    <location>
        <begin position="2079"/>
        <end position="2089"/>
    </location>
</feature>
<dbReference type="Gene3D" id="2.30.30.40">
    <property type="entry name" value="SH3 Domains"/>
    <property type="match status" value="1"/>
</dbReference>
<feature type="compositionally biased region" description="Basic and acidic residues" evidence="3">
    <location>
        <begin position="1046"/>
        <end position="1102"/>
    </location>
</feature>
<evidence type="ECO:0000256" key="3">
    <source>
        <dbReference type="SAM" id="MobiDB-lite"/>
    </source>
</evidence>
<keyword evidence="1 2" id="KW-0175">Coiled coil</keyword>
<dbReference type="EMBL" id="JAIZAY010000003">
    <property type="protein sequence ID" value="KAJ8045549.1"/>
    <property type="molecule type" value="Genomic_DNA"/>
</dbReference>
<feature type="compositionally biased region" description="Basic and acidic residues" evidence="3">
    <location>
        <begin position="886"/>
        <end position="909"/>
    </location>
</feature>
<feature type="compositionally biased region" description="Low complexity" evidence="3">
    <location>
        <begin position="2344"/>
        <end position="2354"/>
    </location>
</feature>
<feature type="compositionally biased region" description="Basic and acidic residues" evidence="3">
    <location>
        <begin position="436"/>
        <end position="453"/>
    </location>
</feature>
<feature type="compositionally biased region" description="Basic and acidic residues" evidence="3">
    <location>
        <begin position="991"/>
        <end position="1034"/>
    </location>
</feature>
<feature type="compositionally biased region" description="Low complexity" evidence="3">
    <location>
        <begin position="147"/>
        <end position="157"/>
    </location>
</feature>
<feature type="compositionally biased region" description="Basic and acidic residues" evidence="3">
    <location>
        <begin position="2056"/>
        <end position="2072"/>
    </location>
</feature>
<dbReference type="OrthoDB" id="6022771at2759"/>
<feature type="region of interest" description="Disordered" evidence="3">
    <location>
        <begin position="557"/>
        <end position="582"/>
    </location>
</feature>
<evidence type="ECO:0000256" key="1">
    <source>
        <dbReference type="ARBA" id="ARBA00023054"/>
    </source>
</evidence>
<dbReference type="PANTHER" id="PTHR23158">
    <property type="entry name" value="MELANOMA INHIBITORY ACTIVITY-RELATED"/>
    <property type="match status" value="1"/>
</dbReference>
<feature type="signal peptide" evidence="4">
    <location>
        <begin position="1"/>
        <end position="20"/>
    </location>
</feature>
<evidence type="ECO:0000256" key="4">
    <source>
        <dbReference type="SAM" id="SignalP"/>
    </source>
</evidence>
<feature type="compositionally biased region" description="Low complexity" evidence="3">
    <location>
        <begin position="2188"/>
        <end position="2198"/>
    </location>
</feature>
<feature type="compositionally biased region" description="Polar residues" evidence="3">
    <location>
        <begin position="212"/>
        <end position="222"/>
    </location>
</feature>
<feature type="coiled-coil region" evidence="2">
    <location>
        <begin position="1718"/>
        <end position="1833"/>
    </location>
</feature>
<keyword evidence="6" id="KW-1185">Reference proteome</keyword>
<feature type="region of interest" description="Disordered" evidence="3">
    <location>
        <begin position="296"/>
        <end position="329"/>
    </location>
</feature>
<organism evidence="5 6">
    <name type="scientific">Holothuria leucospilota</name>
    <name type="common">Black long sea cucumber</name>
    <name type="synonym">Mertensiothuria leucospilota</name>
    <dbReference type="NCBI Taxonomy" id="206669"/>
    <lineage>
        <taxon>Eukaryota</taxon>
        <taxon>Metazoa</taxon>
        <taxon>Echinodermata</taxon>
        <taxon>Eleutherozoa</taxon>
        <taxon>Echinozoa</taxon>
        <taxon>Holothuroidea</taxon>
        <taxon>Aspidochirotacea</taxon>
        <taxon>Aspidochirotida</taxon>
        <taxon>Holothuriidae</taxon>
        <taxon>Holothuria</taxon>
    </lineage>
</organism>
<reference evidence="5" key="1">
    <citation type="submission" date="2021-10" db="EMBL/GenBank/DDBJ databases">
        <title>Tropical sea cucumber genome reveals ecological adaptation and Cuvierian tubules defense mechanism.</title>
        <authorList>
            <person name="Chen T."/>
        </authorList>
    </citation>
    <scope>NUCLEOTIDE SEQUENCE</scope>
    <source>
        <strain evidence="5">Nanhai2018</strain>
        <tissue evidence="5">Muscle</tissue>
    </source>
</reference>
<feature type="coiled-coil region" evidence="2">
    <location>
        <begin position="1860"/>
        <end position="1894"/>
    </location>
</feature>
<feature type="region of interest" description="Disordered" evidence="3">
    <location>
        <begin position="345"/>
        <end position="378"/>
    </location>
</feature>
<feature type="compositionally biased region" description="Low complexity" evidence="3">
    <location>
        <begin position="1277"/>
        <end position="1292"/>
    </location>
</feature>
<feature type="compositionally biased region" description="Basic and acidic residues" evidence="3">
    <location>
        <begin position="1118"/>
        <end position="1139"/>
    </location>
</feature>
<feature type="region of interest" description="Disordered" evidence="3">
    <location>
        <begin position="1046"/>
        <end position="1376"/>
    </location>
</feature>
<name>A0A9Q1CJ57_HOLLE</name>
<protein>
    <submittedName>
        <fullName evidence="5">Transport and Golgi organization protein 1-like</fullName>
    </submittedName>
</protein>
<feature type="region of interest" description="Disordered" evidence="3">
    <location>
        <begin position="398"/>
        <end position="539"/>
    </location>
</feature>
<feature type="compositionally biased region" description="Basic and acidic residues" evidence="3">
    <location>
        <begin position="413"/>
        <end position="430"/>
    </location>
</feature>
<gene>
    <name evidence="5" type="ORF">HOLleu_08580</name>
</gene>
<feature type="compositionally biased region" description="Polar residues" evidence="3">
    <location>
        <begin position="1339"/>
        <end position="1350"/>
    </location>
</feature>
<feature type="compositionally biased region" description="Polar residues" evidence="3">
    <location>
        <begin position="1207"/>
        <end position="1221"/>
    </location>
</feature>
<comment type="caution">
    <text evidence="5">The sequence shown here is derived from an EMBL/GenBank/DDBJ whole genome shotgun (WGS) entry which is preliminary data.</text>
</comment>
<feature type="compositionally biased region" description="Polar residues" evidence="3">
    <location>
        <begin position="936"/>
        <end position="956"/>
    </location>
</feature>
<keyword evidence="4" id="KW-0732">Signal</keyword>
<feature type="compositionally biased region" description="Basic and acidic residues" evidence="3">
    <location>
        <begin position="1156"/>
        <end position="1201"/>
    </location>
</feature>